<accession>A0A4U0FHE7</accession>
<reference evidence="1 2" key="1">
    <citation type="submission" date="2019-04" db="EMBL/GenBank/DDBJ databases">
        <title>Cohnella sp. nov., isolated from soil.</title>
        <authorList>
            <person name="Kim W."/>
        </authorList>
    </citation>
    <scope>NUCLEOTIDE SEQUENCE [LARGE SCALE GENOMIC DNA]</scope>
    <source>
        <strain evidence="1 2">CAU 1483</strain>
    </source>
</reference>
<evidence type="ECO:0000313" key="1">
    <source>
        <dbReference type="EMBL" id="TJY43844.1"/>
    </source>
</evidence>
<dbReference type="OrthoDB" id="4549061at2"/>
<gene>
    <name evidence="1" type="ORF">E5161_00050</name>
</gene>
<dbReference type="RefSeq" id="WP_136775565.1">
    <property type="nucleotide sequence ID" value="NZ_SUPK01000001.1"/>
</dbReference>
<dbReference type="AlphaFoldDB" id="A0A4U0FHE7"/>
<name>A0A4U0FHE7_9BACL</name>
<keyword evidence="2" id="KW-1185">Reference proteome</keyword>
<evidence type="ECO:0000313" key="2">
    <source>
        <dbReference type="Proteomes" id="UP000309673"/>
    </source>
</evidence>
<dbReference type="SUPFAM" id="SSF55961">
    <property type="entry name" value="Bet v1-like"/>
    <property type="match status" value="1"/>
</dbReference>
<organism evidence="1 2">
    <name type="scientific">Cohnella pontilimi</name>
    <dbReference type="NCBI Taxonomy" id="2564100"/>
    <lineage>
        <taxon>Bacteria</taxon>
        <taxon>Bacillati</taxon>
        <taxon>Bacillota</taxon>
        <taxon>Bacilli</taxon>
        <taxon>Bacillales</taxon>
        <taxon>Paenibacillaceae</taxon>
        <taxon>Cohnella</taxon>
    </lineage>
</organism>
<comment type="caution">
    <text evidence="1">The sequence shown here is derived from an EMBL/GenBank/DDBJ whole genome shotgun (WGS) entry which is preliminary data.</text>
</comment>
<sequence length="136" mass="15612">MQKIKPVGQTVSAGFQVGVRRTFPITVENAWNLITSTIGITTWLGELPAFSIQVGQQYLTEDGVSGNIRVVNQFQNIRLTWKKENWIKPTILQIRTIPNGDKTTLSFHQENLSDMNVREEMKLRWEEVLNKLSEII</sequence>
<dbReference type="Proteomes" id="UP000309673">
    <property type="component" value="Unassembled WGS sequence"/>
</dbReference>
<dbReference type="Gene3D" id="3.30.530.20">
    <property type="match status" value="1"/>
</dbReference>
<proteinExistence type="predicted"/>
<dbReference type="EMBL" id="SUPK01000001">
    <property type="protein sequence ID" value="TJY43844.1"/>
    <property type="molecule type" value="Genomic_DNA"/>
</dbReference>
<protein>
    <submittedName>
        <fullName evidence="1">SRPBCC domain-containing protein</fullName>
    </submittedName>
</protein>
<dbReference type="InterPro" id="IPR023393">
    <property type="entry name" value="START-like_dom_sf"/>
</dbReference>